<comment type="caution">
    <text evidence="2">The sequence shown here is derived from an EMBL/GenBank/DDBJ whole genome shotgun (WGS) entry which is preliminary data.</text>
</comment>
<sequence length="232" mass="25261">MPSKFASLPRSRPSNAPAHSHASRLPQPDVTPVQTQAVEGVCRQPLQSFQQVHTQPQHQETPSQRLQRSGSITQHTAGQKRTQSPVQRTQSPIQRTQSPIQRTHSPVQHVQSPIQRTQPPMIRSNSLSRRPETSHHHHHHHHKNAKASKPSTQDTTLTTTIPTTPTTTSTPATTSSGDGGRPRFPHDFVRQNSLRSKGETKNGGGSGGGGGEHGKEKRESASSSVSAASNHR</sequence>
<dbReference type="AlphaFoldDB" id="A0A5B7IK08"/>
<name>A0A5B7IK08_PORTR</name>
<dbReference type="EMBL" id="VSRR010059014">
    <property type="protein sequence ID" value="MPC82166.1"/>
    <property type="molecule type" value="Genomic_DNA"/>
</dbReference>
<dbReference type="Proteomes" id="UP000324222">
    <property type="component" value="Unassembled WGS sequence"/>
</dbReference>
<feature type="compositionally biased region" description="Low complexity" evidence="1">
    <location>
        <begin position="150"/>
        <end position="176"/>
    </location>
</feature>
<feature type="compositionally biased region" description="Basic residues" evidence="1">
    <location>
        <begin position="135"/>
        <end position="146"/>
    </location>
</feature>
<keyword evidence="3" id="KW-1185">Reference proteome</keyword>
<evidence type="ECO:0000313" key="3">
    <source>
        <dbReference type="Proteomes" id="UP000324222"/>
    </source>
</evidence>
<proteinExistence type="predicted"/>
<feature type="compositionally biased region" description="Low complexity" evidence="1">
    <location>
        <begin position="221"/>
        <end position="232"/>
    </location>
</feature>
<gene>
    <name evidence="2" type="ORF">E2C01_076813</name>
</gene>
<feature type="compositionally biased region" description="Basic and acidic residues" evidence="1">
    <location>
        <begin position="180"/>
        <end position="189"/>
    </location>
</feature>
<accession>A0A5B7IK08</accession>
<evidence type="ECO:0000313" key="2">
    <source>
        <dbReference type="EMBL" id="MPC82166.1"/>
    </source>
</evidence>
<reference evidence="2 3" key="1">
    <citation type="submission" date="2019-05" db="EMBL/GenBank/DDBJ databases">
        <title>Another draft genome of Portunus trituberculatus and its Hox gene families provides insights of decapod evolution.</title>
        <authorList>
            <person name="Jeong J.-H."/>
            <person name="Song I."/>
            <person name="Kim S."/>
            <person name="Choi T."/>
            <person name="Kim D."/>
            <person name="Ryu S."/>
            <person name="Kim W."/>
        </authorList>
    </citation>
    <scope>NUCLEOTIDE SEQUENCE [LARGE SCALE GENOMIC DNA]</scope>
    <source>
        <tissue evidence="2">Muscle</tissue>
    </source>
</reference>
<feature type="compositionally biased region" description="Polar residues" evidence="1">
    <location>
        <begin position="45"/>
        <end position="128"/>
    </location>
</feature>
<feature type="region of interest" description="Disordered" evidence="1">
    <location>
        <begin position="1"/>
        <end position="232"/>
    </location>
</feature>
<feature type="compositionally biased region" description="Gly residues" evidence="1">
    <location>
        <begin position="201"/>
        <end position="211"/>
    </location>
</feature>
<organism evidence="2 3">
    <name type="scientific">Portunus trituberculatus</name>
    <name type="common">Swimming crab</name>
    <name type="synonym">Neptunus trituberculatus</name>
    <dbReference type="NCBI Taxonomy" id="210409"/>
    <lineage>
        <taxon>Eukaryota</taxon>
        <taxon>Metazoa</taxon>
        <taxon>Ecdysozoa</taxon>
        <taxon>Arthropoda</taxon>
        <taxon>Crustacea</taxon>
        <taxon>Multicrustacea</taxon>
        <taxon>Malacostraca</taxon>
        <taxon>Eumalacostraca</taxon>
        <taxon>Eucarida</taxon>
        <taxon>Decapoda</taxon>
        <taxon>Pleocyemata</taxon>
        <taxon>Brachyura</taxon>
        <taxon>Eubrachyura</taxon>
        <taxon>Portunoidea</taxon>
        <taxon>Portunidae</taxon>
        <taxon>Portuninae</taxon>
        <taxon>Portunus</taxon>
    </lineage>
</organism>
<evidence type="ECO:0000256" key="1">
    <source>
        <dbReference type="SAM" id="MobiDB-lite"/>
    </source>
</evidence>
<protein>
    <submittedName>
        <fullName evidence="2">Uncharacterized protein</fullName>
    </submittedName>
</protein>